<dbReference type="STRING" id="454130.A0A0U5C956"/>
<evidence type="ECO:0000313" key="1">
    <source>
        <dbReference type="EMBL" id="CEL05337.1"/>
    </source>
</evidence>
<dbReference type="Gene3D" id="1.10.3110.10">
    <property type="entry name" value="protoporphyrinogen ix oxidase, domain 3"/>
    <property type="match status" value="1"/>
</dbReference>
<accession>A0A0U5C956</accession>
<dbReference type="GO" id="GO:0016491">
    <property type="term" value="F:oxidoreductase activity"/>
    <property type="evidence" value="ECO:0007669"/>
    <property type="project" value="TreeGrafter"/>
</dbReference>
<dbReference type="Proteomes" id="UP000054771">
    <property type="component" value="Unassembled WGS sequence"/>
</dbReference>
<dbReference type="OrthoDB" id="5977668at2759"/>
<keyword evidence="2" id="KW-1185">Reference proteome</keyword>
<dbReference type="PANTHER" id="PTHR42923:SF17">
    <property type="entry name" value="AMINE OXIDASE DOMAIN-CONTAINING PROTEIN"/>
    <property type="match status" value="1"/>
</dbReference>
<dbReference type="InterPro" id="IPR036188">
    <property type="entry name" value="FAD/NAD-bd_sf"/>
</dbReference>
<gene>
    <name evidence="1" type="ORF">ASPCAL06455</name>
</gene>
<organism evidence="1 2">
    <name type="scientific">Aspergillus calidoustus</name>
    <dbReference type="NCBI Taxonomy" id="454130"/>
    <lineage>
        <taxon>Eukaryota</taxon>
        <taxon>Fungi</taxon>
        <taxon>Dikarya</taxon>
        <taxon>Ascomycota</taxon>
        <taxon>Pezizomycotina</taxon>
        <taxon>Eurotiomycetes</taxon>
        <taxon>Eurotiomycetidae</taxon>
        <taxon>Eurotiales</taxon>
        <taxon>Aspergillaceae</taxon>
        <taxon>Aspergillus</taxon>
        <taxon>Aspergillus subgen. Nidulantes</taxon>
    </lineage>
</organism>
<sequence length="514" mass="57514">MEPSEPRKIAIVGGGLTGITSFWALQSSCHDVHLFEASAALGGHMKSWLFESRGNQVQVDQELPTFNPEACPNLVSLLYHLGIPTTAVPFSFGVLDDTSIFKWHISIVKSILLSPQILCKLKTYRLLLDVVSLRYLGADVLAHPATELASAQDLADIYLAEKSYSNNFRDRYLTPLLSMLWRTNAGRYLPHIPIKALARSLNDHQILSTCETVPKWRRIDPGVRYLIEAMIKHLPHEKLHLRTKVQEVIRRPKAQYDLVTSGGKQSHFEDFDHIIFTVDGPEILQLLGSKVNAEERDILRGLGVARNIAILHSDKPSTSDSAVPGHNYIMASRNFRGPEFSPPMSCLRYDINILQDVPISRFGDVLITLNPLSPPHPSFVQGVWEFTEPEPTAESLGAQSRLPSIQNTRGLSYGFCWTGRGLLEDAITSGLRMAVEDLGATIPFNIAFHSEPLASTDYSKQRPGIRVHLIKTVLQAIRLLVVVLEILLLLLRRVHTPASKIRARLSFFRILRSP</sequence>
<reference evidence="2" key="1">
    <citation type="journal article" date="2016" name="Genome Announc.">
        <title>Draft genome sequences of fungus Aspergillus calidoustus.</title>
        <authorList>
            <person name="Horn F."/>
            <person name="Linde J."/>
            <person name="Mattern D.J."/>
            <person name="Walther G."/>
            <person name="Guthke R."/>
            <person name="Scherlach K."/>
            <person name="Martin K."/>
            <person name="Brakhage A.A."/>
            <person name="Petzke L."/>
            <person name="Valiante V."/>
        </authorList>
    </citation>
    <scope>NUCLEOTIDE SEQUENCE [LARGE SCALE GENOMIC DNA]</scope>
    <source>
        <strain evidence="2">SF006504</strain>
    </source>
</reference>
<dbReference type="PANTHER" id="PTHR42923">
    <property type="entry name" value="PROTOPORPHYRINOGEN OXIDASE"/>
    <property type="match status" value="1"/>
</dbReference>
<protein>
    <recommendedName>
        <fullName evidence="3">Amine oxidase domain-containing protein</fullName>
    </recommendedName>
</protein>
<dbReference type="InterPro" id="IPR050464">
    <property type="entry name" value="Zeta_carotene_desat/Oxidored"/>
</dbReference>
<name>A0A0U5C956_ASPCI</name>
<dbReference type="SUPFAM" id="SSF51905">
    <property type="entry name" value="FAD/NAD(P)-binding domain"/>
    <property type="match status" value="1"/>
</dbReference>
<evidence type="ECO:0008006" key="3">
    <source>
        <dbReference type="Google" id="ProtNLM"/>
    </source>
</evidence>
<proteinExistence type="predicted"/>
<dbReference type="AlphaFoldDB" id="A0A0U5C956"/>
<dbReference type="EMBL" id="CDMC01000005">
    <property type="protein sequence ID" value="CEL05337.1"/>
    <property type="molecule type" value="Genomic_DNA"/>
</dbReference>
<dbReference type="Gene3D" id="3.50.50.60">
    <property type="entry name" value="FAD/NAD(P)-binding domain"/>
    <property type="match status" value="1"/>
</dbReference>
<evidence type="ECO:0000313" key="2">
    <source>
        <dbReference type="Proteomes" id="UP000054771"/>
    </source>
</evidence>
<dbReference type="OMA" id="WEFTDPE"/>
<dbReference type="Pfam" id="PF13450">
    <property type="entry name" value="NAD_binding_8"/>
    <property type="match status" value="1"/>
</dbReference>
<dbReference type="Gene3D" id="3.90.660.20">
    <property type="entry name" value="Protoporphyrinogen oxidase, mitochondrial, domain 2"/>
    <property type="match status" value="1"/>
</dbReference>